<evidence type="ECO:0000256" key="15">
    <source>
        <dbReference type="SAM" id="SignalP"/>
    </source>
</evidence>
<dbReference type="Gene3D" id="1.10.510.10">
    <property type="entry name" value="Transferase(Phosphotransferase) domain 1"/>
    <property type="match status" value="1"/>
</dbReference>
<evidence type="ECO:0000313" key="18">
    <source>
        <dbReference type="Proteomes" id="UP001359559"/>
    </source>
</evidence>
<organism evidence="17 18">
    <name type="scientific">Clitoria ternatea</name>
    <name type="common">Butterfly pea</name>
    <dbReference type="NCBI Taxonomy" id="43366"/>
    <lineage>
        <taxon>Eukaryota</taxon>
        <taxon>Viridiplantae</taxon>
        <taxon>Streptophyta</taxon>
        <taxon>Embryophyta</taxon>
        <taxon>Tracheophyta</taxon>
        <taxon>Spermatophyta</taxon>
        <taxon>Magnoliopsida</taxon>
        <taxon>eudicotyledons</taxon>
        <taxon>Gunneridae</taxon>
        <taxon>Pentapetalae</taxon>
        <taxon>rosids</taxon>
        <taxon>fabids</taxon>
        <taxon>Fabales</taxon>
        <taxon>Fabaceae</taxon>
        <taxon>Papilionoideae</taxon>
        <taxon>50 kb inversion clade</taxon>
        <taxon>NPAAA clade</taxon>
        <taxon>indigoferoid/millettioid clade</taxon>
        <taxon>Phaseoleae</taxon>
        <taxon>Clitoria</taxon>
    </lineage>
</organism>
<dbReference type="Pfam" id="PF11721">
    <property type="entry name" value="Malectin"/>
    <property type="match status" value="1"/>
</dbReference>
<keyword evidence="13" id="KW-0175">Coiled coil</keyword>
<keyword evidence="11" id="KW-0325">Glycoprotein</keyword>
<feature type="chain" id="PRO_5042931043" description="Protein kinase domain-containing protein" evidence="15">
    <location>
        <begin position="27"/>
        <end position="622"/>
    </location>
</feature>
<dbReference type="GO" id="GO:0004714">
    <property type="term" value="F:transmembrane receptor protein tyrosine kinase activity"/>
    <property type="evidence" value="ECO:0007669"/>
    <property type="project" value="InterPro"/>
</dbReference>
<evidence type="ECO:0000256" key="7">
    <source>
        <dbReference type="ARBA" id="ARBA00022777"/>
    </source>
</evidence>
<dbReference type="GO" id="GO:0005886">
    <property type="term" value="C:plasma membrane"/>
    <property type="evidence" value="ECO:0007669"/>
    <property type="project" value="TreeGrafter"/>
</dbReference>
<comment type="subcellular location">
    <subcellularLocation>
        <location evidence="1">Membrane</location>
        <topology evidence="1">Single-pass type I membrane protein</topology>
    </subcellularLocation>
</comment>
<evidence type="ECO:0000256" key="4">
    <source>
        <dbReference type="ARBA" id="ARBA00022692"/>
    </source>
</evidence>
<sequence>MNHFISSFFLIFTLVWHVLIIIPVNSYNFTENFRIDCGSSYNSTLVDHHNWIGDINSEHFSLFEPQENHSSIFTTVSNQIPYETARLSHYEFTYSFPITTGTKLLRLHFHSASYLNVNLSESLFSVKAGPYTLLNNFNASLVADEHGDPKKSNFHKEFYINVDDHVQRLNVTFTPNFTSHKNSYAFINGIELLSSFKPDLNFIEQNDSRSKFVGMIHEANSNHRPFVPRLSPGGQDPCSKMSKKPLRAVLFSAICTIISVSFIYLLCLWIRKMVRTKKNKTEMEMETLSEEISSKNKSISPSGSCRYFSIIEIRAATINFDDIFVVGVGGFGKVYKGYIDDDCKPVAIKRFIPNSLQGVQEFKTEVEMLSQLSHPHLVSLIGYCNDEDDMIIVYDLMANGTLRDHLYGSTNNPLSWKQRLEICIGAGLGLEYLHNGAKYSNIIHRDVKSSNILLDEKWVAKISDFGLSKMGPDGVSKFHVSTQVKGSLGYLDPEYSKTKRLTHKSDVYSFGVVLLEVLCGRPPLLRKVEGSKRSLVEWAHTCHSEGGPQGMGTMVDPFLKGTILPECLDKFVEMALKCVVRDGDERPSISEVVKGLELALQLQLSKEEGPRFSLMAREDQEF</sequence>
<dbReference type="InterPro" id="IPR001245">
    <property type="entry name" value="Ser-Thr/Tyr_kinase_cat_dom"/>
</dbReference>
<keyword evidence="18" id="KW-1185">Reference proteome</keyword>
<evidence type="ECO:0000256" key="14">
    <source>
        <dbReference type="SAM" id="Phobius"/>
    </source>
</evidence>
<dbReference type="PANTHER" id="PTHR27003:SF434">
    <property type="entry name" value="RECEPTOR-LIKE PROTEIN KINASE FERONIA"/>
    <property type="match status" value="1"/>
</dbReference>
<evidence type="ECO:0000256" key="11">
    <source>
        <dbReference type="ARBA" id="ARBA00023180"/>
    </source>
</evidence>
<dbReference type="Gene3D" id="3.30.200.20">
    <property type="entry name" value="Phosphorylase Kinase, domain 1"/>
    <property type="match status" value="1"/>
</dbReference>
<feature type="domain" description="Protein kinase" evidence="16">
    <location>
        <begin position="320"/>
        <end position="600"/>
    </location>
</feature>
<dbReference type="GO" id="GO:0005524">
    <property type="term" value="F:ATP binding"/>
    <property type="evidence" value="ECO:0007669"/>
    <property type="project" value="UniProtKB-UniRule"/>
</dbReference>
<dbReference type="InterPro" id="IPR011009">
    <property type="entry name" value="Kinase-like_dom_sf"/>
</dbReference>
<comment type="caution">
    <text evidence="17">The sequence shown here is derived from an EMBL/GenBank/DDBJ whole genome shotgun (WGS) entry which is preliminary data.</text>
</comment>
<dbReference type="SMART" id="SM00220">
    <property type="entry name" value="S_TKc"/>
    <property type="match status" value="1"/>
</dbReference>
<dbReference type="InterPro" id="IPR000719">
    <property type="entry name" value="Prot_kinase_dom"/>
</dbReference>
<keyword evidence="5 15" id="KW-0732">Signal</keyword>
<dbReference type="InterPro" id="IPR045272">
    <property type="entry name" value="ANXUR1/2-like"/>
</dbReference>
<evidence type="ECO:0000256" key="5">
    <source>
        <dbReference type="ARBA" id="ARBA00022729"/>
    </source>
</evidence>
<keyword evidence="3" id="KW-0808">Transferase</keyword>
<dbReference type="FunFam" id="2.60.120.430:FF:000003">
    <property type="entry name" value="FERONIA receptor-like kinase"/>
    <property type="match status" value="1"/>
</dbReference>
<evidence type="ECO:0000313" key="17">
    <source>
        <dbReference type="EMBL" id="KAK7295506.1"/>
    </source>
</evidence>
<keyword evidence="9 14" id="KW-1133">Transmembrane helix</keyword>
<dbReference type="PROSITE" id="PS00107">
    <property type="entry name" value="PROTEIN_KINASE_ATP"/>
    <property type="match status" value="1"/>
</dbReference>
<evidence type="ECO:0000256" key="9">
    <source>
        <dbReference type="ARBA" id="ARBA00022989"/>
    </source>
</evidence>
<dbReference type="Proteomes" id="UP001359559">
    <property type="component" value="Unassembled WGS sequence"/>
</dbReference>
<dbReference type="GO" id="GO:0009506">
    <property type="term" value="C:plasmodesma"/>
    <property type="evidence" value="ECO:0007669"/>
    <property type="project" value="TreeGrafter"/>
</dbReference>
<evidence type="ECO:0000256" key="10">
    <source>
        <dbReference type="ARBA" id="ARBA00023136"/>
    </source>
</evidence>
<evidence type="ECO:0000256" key="12">
    <source>
        <dbReference type="PROSITE-ProRule" id="PRU10141"/>
    </source>
</evidence>
<dbReference type="CDD" id="cd14066">
    <property type="entry name" value="STKc_IRAK"/>
    <property type="match status" value="1"/>
</dbReference>
<dbReference type="InterPro" id="IPR008271">
    <property type="entry name" value="Ser/Thr_kinase_AS"/>
</dbReference>
<keyword evidence="8 12" id="KW-0067">ATP-binding</keyword>
<keyword evidence="7" id="KW-0418">Kinase</keyword>
<evidence type="ECO:0000256" key="1">
    <source>
        <dbReference type="ARBA" id="ARBA00004479"/>
    </source>
</evidence>
<protein>
    <recommendedName>
        <fullName evidence="16">Protein kinase domain-containing protein</fullName>
    </recommendedName>
</protein>
<keyword evidence="10 14" id="KW-0472">Membrane</keyword>
<evidence type="ECO:0000256" key="13">
    <source>
        <dbReference type="SAM" id="Coils"/>
    </source>
</evidence>
<dbReference type="InterPro" id="IPR021720">
    <property type="entry name" value="Malectin_dom"/>
</dbReference>
<dbReference type="PROSITE" id="PS00108">
    <property type="entry name" value="PROTEIN_KINASE_ST"/>
    <property type="match status" value="1"/>
</dbReference>
<dbReference type="PANTHER" id="PTHR27003">
    <property type="entry name" value="OS07G0166700 PROTEIN"/>
    <property type="match status" value="1"/>
</dbReference>
<dbReference type="Gene3D" id="2.60.120.430">
    <property type="entry name" value="Galactose-binding lectin"/>
    <property type="match status" value="1"/>
</dbReference>
<feature type="binding site" evidence="12">
    <location>
        <position position="349"/>
    </location>
    <ligand>
        <name>ATP</name>
        <dbReference type="ChEBI" id="CHEBI:30616"/>
    </ligand>
</feature>
<gene>
    <name evidence="17" type="ORF">RJT34_18415</name>
</gene>
<evidence type="ECO:0000256" key="6">
    <source>
        <dbReference type="ARBA" id="ARBA00022741"/>
    </source>
</evidence>
<dbReference type="SUPFAM" id="SSF56112">
    <property type="entry name" value="Protein kinase-like (PK-like)"/>
    <property type="match status" value="1"/>
</dbReference>
<feature type="transmembrane region" description="Helical" evidence="14">
    <location>
        <begin position="248"/>
        <end position="270"/>
    </location>
</feature>
<feature type="coiled-coil region" evidence="13">
    <location>
        <begin position="271"/>
        <end position="298"/>
    </location>
</feature>
<dbReference type="FunFam" id="3.30.200.20:FF:000039">
    <property type="entry name" value="receptor-like protein kinase FERONIA"/>
    <property type="match status" value="1"/>
</dbReference>
<dbReference type="InterPro" id="IPR017441">
    <property type="entry name" value="Protein_kinase_ATP_BS"/>
</dbReference>
<dbReference type="EMBL" id="JAYKXN010000004">
    <property type="protein sequence ID" value="KAK7295506.1"/>
    <property type="molecule type" value="Genomic_DNA"/>
</dbReference>
<keyword evidence="6 12" id="KW-0547">Nucleotide-binding</keyword>
<dbReference type="AlphaFoldDB" id="A0AAN9PEJ0"/>
<dbReference type="FunFam" id="1.10.510.10:FF:000252">
    <property type="entry name" value="Receptor-like protein kinase FERONIA"/>
    <property type="match status" value="1"/>
</dbReference>
<accession>A0AAN9PEJ0</accession>
<evidence type="ECO:0000256" key="8">
    <source>
        <dbReference type="ARBA" id="ARBA00022840"/>
    </source>
</evidence>
<dbReference type="GO" id="GO:0004674">
    <property type="term" value="F:protein serine/threonine kinase activity"/>
    <property type="evidence" value="ECO:0007669"/>
    <property type="project" value="UniProtKB-KW"/>
</dbReference>
<evidence type="ECO:0000256" key="3">
    <source>
        <dbReference type="ARBA" id="ARBA00022679"/>
    </source>
</evidence>
<evidence type="ECO:0000256" key="2">
    <source>
        <dbReference type="ARBA" id="ARBA00022527"/>
    </source>
</evidence>
<dbReference type="Pfam" id="PF07714">
    <property type="entry name" value="PK_Tyr_Ser-Thr"/>
    <property type="match status" value="1"/>
</dbReference>
<keyword evidence="2" id="KW-0723">Serine/threonine-protein kinase</keyword>
<evidence type="ECO:0000259" key="16">
    <source>
        <dbReference type="PROSITE" id="PS50011"/>
    </source>
</evidence>
<proteinExistence type="predicted"/>
<name>A0AAN9PEJ0_CLITE</name>
<feature type="signal peptide" evidence="15">
    <location>
        <begin position="1"/>
        <end position="26"/>
    </location>
</feature>
<keyword evidence="4 14" id="KW-0812">Transmembrane</keyword>
<reference evidence="17 18" key="1">
    <citation type="submission" date="2024-01" db="EMBL/GenBank/DDBJ databases">
        <title>The genomes of 5 underutilized Papilionoideae crops provide insights into root nodulation and disease resistance.</title>
        <authorList>
            <person name="Yuan L."/>
        </authorList>
    </citation>
    <scope>NUCLEOTIDE SEQUENCE [LARGE SCALE GENOMIC DNA]</scope>
    <source>
        <strain evidence="17">LY-2023</strain>
        <tissue evidence="17">Leaf</tissue>
    </source>
</reference>
<dbReference type="PROSITE" id="PS50011">
    <property type="entry name" value="PROTEIN_KINASE_DOM"/>
    <property type="match status" value="1"/>
</dbReference>